<comment type="caution">
    <text evidence="2">The sequence shown here is derived from an EMBL/GenBank/DDBJ whole genome shotgun (WGS) entry which is preliminary data.</text>
</comment>
<proteinExistence type="predicted"/>
<reference evidence="2 3" key="1">
    <citation type="submission" date="2018-12" db="EMBL/GenBank/DDBJ databases">
        <title>Hymenobacter gummosus sp. nov., isolated from a spring.</title>
        <authorList>
            <person name="Nie L."/>
        </authorList>
    </citation>
    <scope>NUCLEOTIDE SEQUENCE [LARGE SCALE GENOMIC DNA]</scope>
    <source>
        <strain evidence="2 3">KCTC 52166</strain>
    </source>
</reference>
<gene>
    <name evidence="2" type="ORF">EJV47_06970</name>
</gene>
<dbReference type="AlphaFoldDB" id="A0A431U599"/>
<name>A0A431U599_9BACT</name>
<keyword evidence="1" id="KW-0732">Signal</keyword>
<evidence type="ECO:0000256" key="1">
    <source>
        <dbReference type="SAM" id="SignalP"/>
    </source>
</evidence>
<dbReference type="SUPFAM" id="SSF54106">
    <property type="entry name" value="LysM domain"/>
    <property type="match status" value="1"/>
</dbReference>
<dbReference type="EMBL" id="RXOF01000003">
    <property type="protein sequence ID" value="RTQ51535.1"/>
    <property type="molecule type" value="Genomic_DNA"/>
</dbReference>
<dbReference type="RefSeq" id="WP_126692427.1">
    <property type="nucleotide sequence ID" value="NZ_RXOF01000003.1"/>
</dbReference>
<dbReference type="OrthoDB" id="870556at2"/>
<dbReference type="InterPro" id="IPR011465">
    <property type="entry name" value="DUF1571"/>
</dbReference>
<keyword evidence="3" id="KW-1185">Reference proteome</keyword>
<dbReference type="Pfam" id="PF07608">
    <property type="entry name" value="DUF1571"/>
    <property type="match status" value="1"/>
</dbReference>
<organism evidence="2 3">
    <name type="scientific">Hymenobacter gummosus</name>
    <dbReference type="NCBI Taxonomy" id="1776032"/>
    <lineage>
        <taxon>Bacteria</taxon>
        <taxon>Pseudomonadati</taxon>
        <taxon>Bacteroidota</taxon>
        <taxon>Cytophagia</taxon>
        <taxon>Cytophagales</taxon>
        <taxon>Hymenobacteraceae</taxon>
        <taxon>Hymenobacter</taxon>
    </lineage>
</organism>
<evidence type="ECO:0000313" key="2">
    <source>
        <dbReference type="EMBL" id="RTQ51535.1"/>
    </source>
</evidence>
<sequence>MISPLLWPLRLLALLHPATAPPPAPQPALAVAPPAETPTVDVLLNRLGTTIGKLQTLRCTVKATERHPDGYQPARTLMKLAFNPLRIYLRNQKGIEVLYVEGQNNGDAWVYPAKFPYVTVSLDPNGALMHRSQHHSVLDAGYGVIADLIRVPPQRSEAYRRSFRYQGDTTIQGRPCYLLRSDFPQFKYVTYKTTGGETAAKIAERFGCGEFRIAQRNDLGYEDVLPEGKTLQVPNAYGRRTILCVDQKMMLPLAVAVWDDKGLFESFEFSQVVANQPIPAAEFTKEFPGYKF</sequence>
<dbReference type="InterPro" id="IPR036779">
    <property type="entry name" value="LysM_dom_sf"/>
</dbReference>
<feature type="chain" id="PRO_5018979041" evidence="1">
    <location>
        <begin position="21"/>
        <end position="292"/>
    </location>
</feature>
<protein>
    <submittedName>
        <fullName evidence="2">DUF1571 domain-containing protein</fullName>
    </submittedName>
</protein>
<dbReference type="Proteomes" id="UP000282184">
    <property type="component" value="Unassembled WGS sequence"/>
</dbReference>
<evidence type="ECO:0000313" key="3">
    <source>
        <dbReference type="Proteomes" id="UP000282184"/>
    </source>
</evidence>
<feature type="signal peptide" evidence="1">
    <location>
        <begin position="1"/>
        <end position="20"/>
    </location>
</feature>
<accession>A0A431U599</accession>